<evidence type="ECO:0000313" key="2">
    <source>
        <dbReference type="EMBL" id="CAA9505974.1"/>
    </source>
</evidence>
<name>A0A6J4SV38_9ACTN</name>
<feature type="non-terminal residue" evidence="2">
    <location>
        <position position="40"/>
    </location>
</feature>
<feature type="non-terminal residue" evidence="2">
    <location>
        <position position="1"/>
    </location>
</feature>
<feature type="region of interest" description="Disordered" evidence="1">
    <location>
        <begin position="1"/>
        <end position="40"/>
    </location>
</feature>
<protein>
    <submittedName>
        <fullName evidence="2">Uncharacterized protein</fullName>
    </submittedName>
</protein>
<evidence type="ECO:0000256" key="1">
    <source>
        <dbReference type="SAM" id="MobiDB-lite"/>
    </source>
</evidence>
<sequence length="40" mass="4298">WRAVHRAAMARRNGMPGSCAARSAPRAIIGRPRASPLDRG</sequence>
<dbReference type="EMBL" id="CADCVO010000402">
    <property type="protein sequence ID" value="CAA9505974.1"/>
    <property type="molecule type" value="Genomic_DNA"/>
</dbReference>
<organism evidence="2">
    <name type="scientific">uncultured Solirubrobacteraceae bacterium</name>
    <dbReference type="NCBI Taxonomy" id="1162706"/>
    <lineage>
        <taxon>Bacteria</taxon>
        <taxon>Bacillati</taxon>
        <taxon>Actinomycetota</taxon>
        <taxon>Thermoleophilia</taxon>
        <taxon>Solirubrobacterales</taxon>
        <taxon>Solirubrobacteraceae</taxon>
        <taxon>environmental samples</taxon>
    </lineage>
</organism>
<proteinExistence type="predicted"/>
<reference evidence="2" key="1">
    <citation type="submission" date="2020-02" db="EMBL/GenBank/DDBJ databases">
        <authorList>
            <person name="Meier V. D."/>
        </authorList>
    </citation>
    <scope>NUCLEOTIDE SEQUENCE</scope>
    <source>
        <strain evidence="2">AVDCRST_MAG13</strain>
    </source>
</reference>
<dbReference type="AlphaFoldDB" id="A0A6J4SV38"/>
<gene>
    <name evidence="2" type="ORF">AVDCRST_MAG13-2529</name>
</gene>
<accession>A0A6J4SV38</accession>